<organism evidence="3 4">
    <name type="scientific">Comamonas aquatica DA1877</name>
    <dbReference type="NCBI Taxonomy" id="1457173"/>
    <lineage>
        <taxon>Bacteria</taxon>
        <taxon>Pseudomonadati</taxon>
        <taxon>Pseudomonadota</taxon>
        <taxon>Betaproteobacteria</taxon>
        <taxon>Burkholderiales</taxon>
        <taxon>Comamonadaceae</taxon>
        <taxon>Comamonas</taxon>
    </lineage>
</organism>
<sequence length="344" mass="37108">MQRRHFLRSVSSLSAAAALLPAHTWAQGAKPALTPVKFTLDFKVTSQTAPFFLAAAKGYYAQEGLDVQIDVGAGSVASLTRVASGAYDLGLGDISALIEAHAKGSLPVQAVYQYYNRAPFVIIGRKDRGITTQMASLKGKKVAAAAVESTRRSWPMVAEQQKLGSDFFEWVTTDFSARDNVMVRGDVDAATYFHDSAVSLFQRMPPEQLSVLSYAEAGVHLYGNAIVASTALMKDKPELVRGFLRATQRALLDALANPSEALAAVRAREPMLRDDQERARWAITRTYLANAETAQVGLGRIQPAVLQQQIAQIGKTFGLPQLPTVQAVWNTGFLPTAVQQGAGA</sequence>
<keyword evidence="1" id="KW-0732">Signal</keyword>
<dbReference type="AlphaFoldDB" id="A0A014P176"/>
<proteinExistence type="predicted"/>
<protein>
    <submittedName>
        <fullName evidence="3">ABC transporter permease</fullName>
    </submittedName>
</protein>
<comment type="caution">
    <text evidence="3">The sequence shown here is derived from an EMBL/GenBank/DDBJ whole genome shotgun (WGS) entry which is preliminary data.</text>
</comment>
<evidence type="ECO:0000313" key="3">
    <source>
        <dbReference type="EMBL" id="EXU79915.1"/>
    </source>
</evidence>
<dbReference type="STRING" id="225991.MA05_02875"/>
<dbReference type="Pfam" id="PF09084">
    <property type="entry name" value="NMT1"/>
    <property type="match status" value="1"/>
</dbReference>
<dbReference type="EMBL" id="JBOK01000011">
    <property type="protein sequence ID" value="EXU79915.1"/>
    <property type="molecule type" value="Genomic_DNA"/>
</dbReference>
<feature type="signal peptide" evidence="1">
    <location>
        <begin position="1"/>
        <end position="26"/>
    </location>
</feature>
<dbReference type="PANTHER" id="PTHR31528:SF15">
    <property type="entry name" value="RIBOFLAVIN-BINDING PROTEIN RIBY"/>
    <property type="match status" value="1"/>
</dbReference>
<evidence type="ECO:0000256" key="1">
    <source>
        <dbReference type="SAM" id="SignalP"/>
    </source>
</evidence>
<feature type="domain" description="SsuA/THI5-like" evidence="2">
    <location>
        <begin position="47"/>
        <end position="261"/>
    </location>
</feature>
<accession>A0A014P176</accession>
<dbReference type="GO" id="GO:0009228">
    <property type="term" value="P:thiamine biosynthetic process"/>
    <property type="evidence" value="ECO:0007669"/>
    <property type="project" value="InterPro"/>
</dbReference>
<dbReference type="InterPro" id="IPR015168">
    <property type="entry name" value="SsuA/THI5"/>
</dbReference>
<feature type="chain" id="PRO_5001473147" evidence="1">
    <location>
        <begin position="27"/>
        <end position="344"/>
    </location>
</feature>
<keyword evidence="4" id="KW-1185">Reference proteome</keyword>
<dbReference type="SUPFAM" id="SSF53850">
    <property type="entry name" value="Periplasmic binding protein-like II"/>
    <property type="match status" value="1"/>
</dbReference>
<gene>
    <name evidence="3" type="ORF">AX13_02110</name>
</gene>
<name>A0A014P176_9BURK</name>
<reference evidence="3 4" key="1">
    <citation type="submission" date="2014-01" db="EMBL/GenBank/DDBJ databases">
        <title>Interspecies Systems Biology Uncovers Metabolites Affecting C. elegans Gene Expression and Life History Traits.</title>
        <authorList>
            <person name="Watson E."/>
            <person name="Macneil L.T."/>
            <person name="Ritter A.D."/>
            <person name="Yilmaz L.S."/>
            <person name="Rosebrock A.P."/>
            <person name="Caudy A.A."/>
            <person name="Walhout A.J."/>
        </authorList>
    </citation>
    <scope>NUCLEOTIDE SEQUENCE [LARGE SCALE GENOMIC DNA]</scope>
    <source>
        <strain evidence="3 4">DA1877</strain>
    </source>
</reference>
<evidence type="ECO:0000259" key="2">
    <source>
        <dbReference type="Pfam" id="PF09084"/>
    </source>
</evidence>
<dbReference type="Proteomes" id="UP000020766">
    <property type="component" value="Unassembled WGS sequence"/>
</dbReference>
<dbReference type="InterPro" id="IPR027939">
    <property type="entry name" value="NMT1/THI5"/>
</dbReference>
<evidence type="ECO:0000313" key="4">
    <source>
        <dbReference type="Proteomes" id="UP000020766"/>
    </source>
</evidence>
<dbReference type="PATRIC" id="fig|1457173.3.peg.2091"/>
<dbReference type="RefSeq" id="WP_043383717.1">
    <property type="nucleotide sequence ID" value="NZ_JBOK01000011.1"/>
</dbReference>
<dbReference type="Gene3D" id="3.40.190.10">
    <property type="entry name" value="Periplasmic binding protein-like II"/>
    <property type="match status" value="2"/>
</dbReference>
<dbReference type="PANTHER" id="PTHR31528">
    <property type="entry name" value="4-AMINO-5-HYDROXYMETHYL-2-METHYLPYRIMIDINE PHOSPHATE SYNTHASE THI11-RELATED"/>
    <property type="match status" value="1"/>
</dbReference>